<feature type="compositionally biased region" description="Low complexity" evidence="1">
    <location>
        <begin position="122"/>
        <end position="151"/>
    </location>
</feature>
<feature type="region of interest" description="Disordered" evidence="1">
    <location>
        <begin position="33"/>
        <end position="54"/>
    </location>
</feature>
<gene>
    <name evidence="2" type="ORF">Z519_06097</name>
</gene>
<dbReference type="RefSeq" id="XP_016620161.1">
    <property type="nucleotide sequence ID" value="XM_016763837.1"/>
</dbReference>
<feature type="compositionally biased region" description="Polar residues" evidence="1">
    <location>
        <begin position="187"/>
        <end position="196"/>
    </location>
</feature>
<evidence type="ECO:0000313" key="3">
    <source>
        <dbReference type="Proteomes" id="UP000053789"/>
    </source>
</evidence>
<dbReference type="AlphaFoldDB" id="A0A0D2G4C6"/>
<evidence type="ECO:0000256" key="1">
    <source>
        <dbReference type="SAM" id="MobiDB-lite"/>
    </source>
</evidence>
<dbReference type="OrthoDB" id="5378679at2759"/>
<feature type="region of interest" description="Disordered" evidence="1">
    <location>
        <begin position="122"/>
        <end position="156"/>
    </location>
</feature>
<organism evidence="2 3">
    <name type="scientific">Cladophialophora bantiana (strain ATCC 10958 / CBS 173.52 / CDC B-1940 / NIH 8579)</name>
    <name type="common">Xylohypha bantiana</name>
    <dbReference type="NCBI Taxonomy" id="1442370"/>
    <lineage>
        <taxon>Eukaryota</taxon>
        <taxon>Fungi</taxon>
        <taxon>Dikarya</taxon>
        <taxon>Ascomycota</taxon>
        <taxon>Pezizomycotina</taxon>
        <taxon>Eurotiomycetes</taxon>
        <taxon>Chaetothyriomycetidae</taxon>
        <taxon>Chaetothyriales</taxon>
        <taxon>Herpotrichiellaceae</taxon>
        <taxon>Cladophialophora</taxon>
    </lineage>
</organism>
<name>A0A0D2G4C6_CLAB1</name>
<dbReference type="HOGENOM" id="CLU_054588_0_0_1"/>
<protein>
    <submittedName>
        <fullName evidence="2">Uncharacterized protein</fullName>
    </submittedName>
</protein>
<dbReference type="Proteomes" id="UP000053789">
    <property type="component" value="Unassembled WGS sequence"/>
</dbReference>
<feature type="region of interest" description="Disordered" evidence="1">
    <location>
        <begin position="187"/>
        <end position="231"/>
    </location>
</feature>
<dbReference type="EMBL" id="KN846987">
    <property type="protein sequence ID" value="KIW93492.1"/>
    <property type="molecule type" value="Genomic_DNA"/>
</dbReference>
<proteinExistence type="predicted"/>
<reference evidence="2" key="1">
    <citation type="submission" date="2015-01" db="EMBL/GenBank/DDBJ databases">
        <title>The Genome Sequence of Cladophialophora bantiana CBS 173.52.</title>
        <authorList>
            <consortium name="The Broad Institute Genomics Platform"/>
            <person name="Cuomo C."/>
            <person name="de Hoog S."/>
            <person name="Gorbushina A."/>
            <person name="Stielow B."/>
            <person name="Teixiera M."/>
            <person name="Abouelleil A."/>
            <person name="Chapman S.B."/>
            <person name="Priest M."/>
            <person name="Young S.K."/>
            <person name="Wortman J."/>
            <person name="Nusbaum C."/>
            <person name="Birren B."/>
        </authorList>
    </citation>
    <scope>NUCLEOTIDE SEQUENCE [LARGE SCALE GENOMIC DNA]</scope>
    <source>
        <strain evidence="2">CBS 173.52</strain>
    </source>
</reference>
<dbReference type="VEuPathDB" id="FungiDB:Z519_06097"/>
<sequence>MTSRMIILAGAPEPAKLDWSEKSLLPDSAHVESLPNNTTIPSSSTPLTPLSPSSKAFGAQWRQITTQRLQMRPILPKLNIDARPTALGGTLPQQDRHQHKNDEIDRGGAEFFSFSELLGASTPSSDISESQSQPSLSGGSSSIPDTTSNSSGAFNTSEGGPLSEYYDHSFSIYEAIPSSQLSYFSDSITPGTPTYESNEEMFSPQQTTPGTPGGIIRTPSQRRLSQAPRPKTLSELQDIPNARYLQHISPQTMTVNLIVGIISIAPPRTVITGAKYGRPKDVDLVEMIVGDDTKSGFPISMWLPKEMRVNWKDGANANPEGSRSVLRRSLRYMKPRDVVLLQNVALSSFRGKVHGQSLKGDVTKIDLLFRKKVDDDDLSGIYSVSNLRTANVGKDPQVLKVKKVRDWLVECVGEREGTVGGGGLALPGGRRGKKNKAGYGYAFLPDDTQ</sequence>
<dbReference type="GeneID" id="27699025"/>
<accession>A0A0D2G4C6</accession>
<keyword evidence="3" id="KW-1185">Reference proteome</keyword>
<evidence type="ECO:0000313" key="2">
    <source>
        <dbReference type="EMBL" id="KIW93492.1"/>
    </source>
</evidence>